<protein>
    <submittedName>
        <fullName evidence="2">Uncharacterized protein</fullName>
    </submittedName>
</protein>
<keyword evidence="3" id="KW-1185">Reference proteome</keyword>
<evidence type="ECO:0000313" key="2">
    <source>
        <dbReference type="EMBL" id="RMC07824.1"/>
    </source>
</evidence>
<proteinExistence type="predicted"/>
<evidence type="ECO:0000313" key="3">
    <source>
        <dbReference type="Proteomes" id="UP000269221"/>
    </source>
</evidence>
<dbReference type="EMBL" id="QRBI01000119">
    <property type="protein sequence ID" value="RMC07824.1"/>
    <property type="molecule type" value="Genomic_DNA"/>
</dbReference>
<organism evidence="2 3">
    <name type="scientific">Hirundo rustica rustica</name>
    <dbReference type="NCBI Taxonomy" id="333673"/>
    <lineage>
        <taxon>Eukaryota</taxon>
        <taxon>Metazoa</taxon>
        <taxon>Chordata</taxon>
        <taxon>Craniata</taxon>
        <taxon>Vertebrata</taxon>
        <taxon>Euteleostomi</taxon>
        <taxon>Archelosauria</taxon>
        <taxon>Archosauria</taxon>
        <taxon>Dinosauria</taxon>
        <taxon>Saurischia</taxon>
        <taxon>Theropoda</taxon>
        <taxon>Coelurosauria</taxon>
        <taxon>Aves</taxon>
        <taxon>Neognathae</taxon>
        <taxon>Neoaves</taxon>
        <taxon>Telluraves</taxon>
        <taxon>Australaves</taxon>
        <taxon>Passeriformes</taxon>
        <taxon>Sylvioidea</taxon>
        <taxon>Hirundinidae</taxon>
        <taxon>Hirundo</taxon>
    </lineage>
</organism>
<evidence type="ECO:0000256" key="1">
    <source>
        <dbReference type="SAM" id="MobiDB-lite"/>
    </source>
</evidence>
<sequence length="66" mass="7059">MVDAEAAAARTPAEPRGSLARMTKVPEYNPPQSAGRVKPSEKTGSLNRLVMNCAEERSSSCLVRGK</sequence>
<reference evidence="2 3" key="1">
    <citation type="submission" date="2018-07" db="EMBL/GenBank/DDBJ databases">
        <title>A high quality draft genome assembly of the barn swallow (H. rustica rustica).</title>
        <authorList>
            <person name="Formenti G."/>
            <person name="Chiara M."/>
            <person name="Poveda L."/>
            <person name="Francoijs K.-J."/>
            <person name="Bonisoli-Alquati A."/>
            <person name="Canova L."/>
            <person name="Gianfranceschi L."/>
            <person name="Horner D.S."/>
            <person name="Saino N."/>
        </authorList>
    </citation>
    <scope>NUCLEOTIDE SEQUENCE [LARGE SCALE GENOMIC DNA]</scope>
    <source>
        <strain evidence="2">Chelidonia</strain>
        <tissue evidence="2">Blood</tissue>
    </source>
</reference>
<dbReference type="AlphaFoldDB" id="A0A3M0K911"/>
<comment type="caution">
    <text evidence="2">The sequence shown here is derived from an EMBL/GenBank/DDBJ whole genome shotgun (WGS) entry which is preliminary data.</text>
</comment>
<gene>
    <name evidence="2" type="ORF">DUI87_15293</name>
</gene>
<feature type="region of interest" description="Disordered" evidence="1">
    <location>
        <begin position="1"/>
        <end position="44"/>
    </location>
</feature>
<dbReference type="Proteomes" id="UP000269221">
    <property type="component" value="Unassembled WGS sequence"/>
</dbReference>
<accession>A0A3M0K911</accession>
<feature type="compositionally biased region" description="Low complexity" evidence="1">
    <location>
        <begin position="1"/>
        <end position="16"/>
    </location>
</feature>
<name>A0A3M0K911_HIRRU</name>